<keyword evidence="2" id="KW-1185">Reference proteome</keyword>
<evidence type="ECO:0000313" key="1">
    <source>
        <dbReference type="EMBL" id="GAT67192.1"/>
    </source>
</evidence>
<accession>A0A171CTI0</accession>
<protein>
    <submittedName>
        <fullName evidence="1">Uncharacterized protein</fullName>
    </submittedName>
</protein>
<dbReference type="Proteomes" id="UP000077701">
    <property type="component" value="Unassembled WGS sequence"/>
</dbReference>
<dbReference type="EMBL" id="BDCX01000006">
    <property type="protein sequence ID" value="GAT67192.1"/>
    <property type="molecule type" value="Genomic_DNA"/>
</dbReference>
<dbReference type="RefSeq" id="WP_068897282.1">
    <property type="nucleotide sequence ID" value="NZ_BDCX01000006.1"/>
</dbReference>
<proteinExistence type="predicted"/>
<gene>
    <name evidence="1" type="ORF">PS9374_02845</name>
</gene>
<name>A0A171CTI0_9ACTN</name>
<dbReference type="AlphaFoldDB" id="A0A171CTI0"/>
<comment type="caution">
    <text evidence="1">The sequence shown here is derived from an EMBL/GenBank/DDBJ whole genome shotgun (WGS) entry which is preliminary data.</text>
</comment>
<organism evidence="1 2">
    <name type="scientific">Planomonospora sphaerica</name>
    <dbReference type="NCBI Taxonomy" id="161355"/>
    <lineage>
        <taxon>Bacteria</taxon>
        <taxon>Bacillati</taxon>
        <taxon>Actinomycetota</taxon>
        <taxon>Actinomycetes</taxon>
        <taxon>Streptosporangiales</taxon>
        <taxon>Streptosporangiaceae</taxon>
        <taxon>Planomonospora</taxon>
    </lineage>
</organism>
<sequence length="73" mass="8063">MVRIIESFTERLLGSLVPAGEAQAMAKVCTPISSTLGHCHFSVPPPPATTISTRYLCVDFDTRKLWTEEKSHC</sequence>
<evidence type="ECO:0000313" key="2">
    <source>
        <dbReference type="Proteomes" id="UP000077701"/>
    </source>
</evidence>
<reference evidence="2" key="2">
    <citation type="submission" date="2016-04" db="EMBL/GenBank/DDBJ databases">
        <title>Planomonospora sphaerica JCM9374 whole genome shotgun sequence.</title>
        <authorList>
            <person name="Suzuki T."/>
            <person name="Dohra H."/>
            <person name="Kodani S."/>
        </authorList>
    </citation>
    <scope>NUCLEOTIDE SEQUENCE [LARGE SCALE GENOMIC DNA]</scope>
    <source>
        <strain evidence="2">JCM 9374</strain>
    </source>
</reference>
<reference evidence="1 2" key="1">
    <citation type="journal article" date="2016" name="Genome Announc.">
        <title>Draft Genome Sequence of Planomonospora sphaerica JCM9374, a Rare Actinomycete.</title>
        <authorList>
            <person name="Dohra H."/>
            <person name="Suzuki T."/>
            <person name="Inoue Y."/>
            <person name="Kodani S."/>
        </authorList>
    </citation>
    <scope>NUCLEOTIDE SEQUENCE [LARGE SCALE GENOMIC DNA]</scope>
    <source>
        <strain evidence="1 2">JCM 9374</strain>
    </source>
</reference>